<evidence type="ECO:0000256" key="1">
    <source>
        <dbReference type="SAM" id="MobiDB-lite"/>
    </source>
</evidence>
<comment type="caution">
    <text evidence="3">The sequence shown here is derived from an EMBL/GenBank/DDBJ whole genome shotgun (WGS) entry which is preliminary data.</text>
</comment>
<proteinExistence type="predicted"/>
<sequence length="88" mass="9495">MTDPTELAHSALLRIHKAAVRHRDPELHHAADEIIRAAQARGLDPGPVESYRPCPVCGAEPGQLCVNVPGRPVTPGDMHPERTKKGPP</sequence>
<gene>
    <name evidence="3" type="ORF">GCM10023176_62500</name>
</gene>
<accession>A0ABP8T4V1</accession>
<dbReference type="EMBL" id="BAABGU010000096">
    <property type="protein sequence ID" value="GAA4581681.1"/>
    <property type="molecule type" value="Genomic_DNA"/>
</dbReference>
<evidence type="ECO:0000259" key="2">
    <source>
        <dbReference type="Pfam" id="PF24623"/>
    </source>
</evidence>
<feature type="compositionally biased region" description="Basic and acidic residues" evidence="1">
    <location>
        <begin position="78"/>
        <end position="88"/>
    </location>
</feature>
<feature type="domain" description="DNA-binding phage zinc finger" evidence="2">
    <location>
        <begin position="36"/>
        <end position="84"/>
    </location>
</feature>
<name>A0ABP8T4V1_9ACTN</name>
<feature type="region of interest" description="Disordered" evidence="1">
    <location>
        <begin position="68"/>
        <end position="88"/>
    </location>
</feature>
<keyword evidence="4" id="KW-1185">Reference proteome</keyword>
<reference evidence="4" key="1">
    <citation type="journal article" date="2019" name="Int. J. Syst. Evol. Microbiol.">
        <title>The Global Catalogue of Microorganisms (GCM) 10K type strain sequencing project: providing services to taxonomists for standard genome sequencing and annotation.</title>
        <authorList>
            <consortium name="The Broad Institute Genomics Platform"/>
            <consortium name="The Broad Institute Genome Sequencing Center for Infectious Disease"/>
            <person name="Wu L."/>
            <person name="Ma J."/>
        </authorList>
    </citation>
    <scope>NUCLEOTIDE SEQUENCE [LARGE SCALE GENOMIC DNA]</scope>
    <source>
        <strain evidence="4">JCM 3175</strain>
    </source>
</reference>
<dbReference type="Proteomes" id="UP001500307">
    <property type="component" value="Unassembled WGS sequence"/>
</dbReference>
<evidence type="ECO:0000313" key="4">
    <source>
        <dbReference type="Proteomes" id="UP001500307"/>
    </source>
</evidence>
<dbReference type="InterPro" id="IPR056911">
    <property type="entry name" value="Phage_Znf_bind_put"/>
</dbReference>
<dbReference type="Pfam" id="PF24623">
    <property type="entry name" value="Phage_zn_bind_8"/>
    <property type="match status" value="1"/>
</dbReference>
<organism evidence="3 4">
    <name type="scientific">Micromonospora coerulea</name>
    <dbReference type="NCBI Taxonomy" id="47856"/>
    <lineage>
        <taxon>Bacteria</taxon>
        <taxon>Bacillati</taxon>
        <taxon>Actinomycetota</taxon>
        <taxon>Actinomycetes</taxon>
        <taxon>Micromonosporales</taxon>
        <taxon>Micromonosporaceae</taxon>
        <taxon>Micromonospora</taxon>
    </lineage>
</organism>
<protein>
    <recommendedName>
        <fullName evidence="2">DNA-binding phage zinc finger domain-containing protein</fullName>
    </recommendedName>
</protein>
<evidence type="ECO:0000313" key="3">
    <source>
        <dbReference type="EMBL" id="GAA4581681.1"/>
    </source>
</evidence>
<dbReference type="RefSeq" id="WP_428833336.1">
    <property type="nucleotide sequence ID" value="NZ_BAABGU010000096.1"/>
</dbReference>